<proteinExistence type="predicted"/>
<gene>
    <name evidence="1" type="primary">CNFN</name>
    <name evidence="1" type="ORF">GBF38_005354</name>
</gene>
<evidence type="ECO:0000313" key="2">
    <source>
        <dbReference type="Proteomes" id="UP000805704"/>
    </source>
</evidence>
<organism evidence="1 2">
    <name type="scientific">Nibea albiflora</name>
    <name type="common">Yellow drum</name>
    <name type="synonym">Corvina albiflora</name>
    <dbReference type="NCBI Taxonomy" id="240163"/>
    <lineage>
        <taxon>Eukaryota</taxon>
        <taxon>Metazoa</taxon>
        <taxon>Chordata</taxon>
        <taxon>Craniata</taxon>
        <taxon>Vertebrata</taxon>
        <taxon>Euteleostomi</taxon>
        <taxon>Actinopterygii</taxon>
        <taxon>Neopterygii</taxon>
        <taxon>Teleostei</taxon>
        <taxon>Neoteleostei</taxon>
        <taxon>Acanthomorphata</taxon>
        <taxon>Eupercaria</taxon>
        <taxon>Sciaenidae</taxon>
        <taxon>Nibea</taxon>
    </lineage>
</organism>
<dbReference type="EMBL" id="CM024809">
    <property type="protein sequence ID" value="KAG8006170.1"/>
    <property type="molecule type" value="Genomic_DNA"/>
</dbReference>
<evidence type="ECO:0000313" key="1">
    <source>
        <dbReference type="EMBL" id="KAG8006170.1"/>
    </source>
</evidence>
<keyword evidence="2" id="KW-1185">Reference proteome</keyword>
<reference evidence="1" key="1">
    <citation type="submission" date="2020-04" db="EMBL/GenBank/DDBJ databases">
        <title>A chromosome-scale assembly and high-density genetic map of the yellow drum (Nibea albiflora) genome.</title>
        <authorList>
            <person name="Xu D."/>
            <person name="Zhang W."/>
            <person name="Chen R."/>
            <person name="Tan P."/>
            <person name="Wang L."/>
            <person name="Song H."/>
            <person name="Tian L."/>
            <person name="Zhu Q."/>
            <person name="Wang B."/>
        </authorList>
    </citation>
    <scope>NUCLEOTIDE SEQUENCE</scope>
    <source>
        <strain evidence="1">ZJHYS-2018</strain>
    </source>
</reference>
<comment type="caution">
    <text evidence="1">The sequence shown here is derived from an EMBL/GenBank/DDBJ whole genome shotgun (WGS) entry which is preliminary data.</text>
</comment>
<protein>
    <submittedName>
        <fullName evidence="1">Cornifelin</fullName>
    </submittedName>
</protein>
<name>A0ACB7EVC0_NIBAL</name>
<sequence>MAVQQQPSSGNQGSGAWSTDLFDCFGDMKTCGCALCCFPCMQCQTAKDFGWCFLMPLLDCCGLVSCKLRSSMRERYGIPGSCMDDCAKICCCYPCVWCQMHREVKVRQ</sequence>
<accession>A0ACB7EVC0</accession>
<dbReference type="Proteomes" id="UP000805704">
    <property type="component" value="Chromosome 21"/>
</dbReference>